<evidence type="ECO:0000256" key="4">
    <source>
        <dbReference type="ARBA" id="ARBA00023136"/>
    </source>
</evidence>
<dbReference type="RefSeq" id="XP_020118689.1">
    <property type="nucleotide sequence ID" value="XM_020268506.1"/>
</dbReference>
<evidence type="ECO:0000256" key="5">
    <source>
        <dbReference type="SAM" id="MobiDB-lite"/>
    </source>
</evidence>
<dbReference type="OrthoDB" id="2274698at2759"/>
<protein>
    <recommendedName>
        <fullName evidence="12">ER transporter 6TM N-terminal domain-containing protein</fullName>
    </recommendedName>
</protein>
<evidence type="ECO:0000313" key="10">
    <source>
        <dbReference type="EMBL" id="OKL58568.1"/>
    </source>
</evidence>
<feature type="domain" description="Putative ER transporter 6TM N-terminal" evidence="8">
    <location>
        <begin position="2"/>
        <end position="483"/>
    </location>
</feature>
<dbReference type="InterPro" id="IPR018820">
    <property type="entry name" value="BRE4-related_DUF2421"/>
</dbReference>
<evidence type="ECO:0000256" key="3">
    <source>
        <dbReference type="ARBA" id="ARBA00022989"/>
    </source>
</evidence>
<feature type="transmembrane region" description="Helical" evidence="6">
    <location>
        <begin position="701"/>
        <end position="720"/>
    </location>
</feature>
<dbReference type="Pfam" id="PF10337">
    <property type="entry name" value="ArAE_2_N"/>
    <property type="match status" value="1"/>
</dbReference>
<evidence type="ECO:0008006" key="12">
    <source>
        <dbReference type="Google" id="ProtNLM"/>
    </source>
</evidence>
<feature type="transmembrane region" description="Helical" evidence="6">
    <location>
        <begin position="192"/>
        <end position="211"/>
    </location>
</feature>
<dbReference type="GO" id="GO:0016020">
    <property type="term" value="C:membrane"/>
    <property type="evidence" value="ECO:0007669"/>
    <property type="project" value="UniProtKB-SubCell"/>
</dbReference>
<evidence type="ECO:0000256" key="6">
    <source>
        <dbReference type="SAM" id="Phobius"/>
    </source>
</evidence>
<dbReference type="InterPro" id="IPR018823">
    <property type="entry name" value="ArAE_2_N"/>
</dbReference>
<gene>
    <name evidence="10" type="ORF">UA08_06208</name>
</gene>
<feature type="transmembrane region" description="Helical" evidence="6">
    <location>
        <begin position="727"/>
        <end position="745"/>
    </location>
</feature>
<feature type="transmembrane region" description="Helical" evidence="6">
    <location>
        <begin position="59"/>
        <end position="78"/>
    </location>
</feature>
<feature type="domain" description="DUF2421" evidence="7">
    <location>
        <begin position="786"/>
        <end position="995"/>
    </location>
</feature>
<dbReference type="InterPro" id="IPR049453">
    <property type="entry name" value="Memb_transporter_dom"/>
</dbReference>
<keyword evidence="4 6" id="KW-0472">Membrane</keyword>
<feature type="transmembrane region" description="Helical" evidence="6">
    <location>
        <begin position="675"/>
        <end position="695"/>
    </location>
</feature>
<feature type="transmembrane region" description="Helical" evidence="6">
    <location>
        <begin position="765"/>
        <end position="785"/>
    </location>
</feature>
<keyword evidence="3 6" id="KW-1133">Transmembrane helix</keyword>
<dbReference type="EMBL" id="LFMY01000009">
    <property type="protein sequence ID" value="OKL58568.1"/>
    <property type="molecule type" value="Genomic_DNA"/>
</dbReference>
<feature type="transmembrane region" description="Helical" evidence="6">
    <location>
        <begin position="623"/>
        <end position="640"/>
    </location>
</feature>
<accession>A0A225AMS1</accession>
<evidence type="ECO:0000259" key="7">
    <source>
        <dbReference type="Pfam" id="PF10334"/>
    </source>
</evidence>
<comment type="subcellular location">
    <subcellularLocation>
        <location evidence="1">Membrane</location>
        <topology evidence="1">Multi-pass membrane protein</topology>
    </subcellularLocation>
</comment>
<feature type="transmembrane region" description="Helical" evidence="6">
    <location>
        <begin position="20"/>
        <end position="47"/>
    </location>
</feature>
<comment type="caution">
    <text evidence="10">The sequence shown here is derived from an EMBL/GenBank/DDBJ whole genome shotgun (WGS) entry which is preliminary data.</text>
</comment>
<keyword evidence="11" id="KW-1185">Reference proteome</keyword>
<feature type="domain" description="Integral membrane bound transporter" evidence="9">
    <location>
        <begin position="642"/>
        <end position="782"/>
    </location>
</feature>
<dbReference type="GeneID" id="31005964"/>
<sequence>MPSWLNVNPRALKTLFRCWLPAWIGFLLMVIYPTLHTIGLATFFTVLAQFMCPPNGIEMIFVFTALSLWLGMFLAWGWGCIVMKAALAARPAAETQAQLMHLEQVAQQRANQTGVSASIEAEILVFDGYMLDARVSAVFLALGLLFIYVLALIRMKNPKFTFTQLFGIIITDLFMTYGPLMPSFKGTLPKVIIIPASIGLGLAFVSSLFLFPQSTSHITLEMMEKIVDGLKVPLKAIIEDYPDSESAEQQDLAVLNGAKQSLLGQWQALQPTLGFLKLDFSVGRWSDKDIVSLDEKLRGAFISTVNVLNLRLFRLRNTLQARKALATMPSDSAAPPGSSASDPSSFEQESEVEENKQDAAAEAAGENLLKEKAKLQKNNKKVGLHQINEFTTFLKAITDTDSLEVQAETIDMLRRDGTDVIQLCLEALDSVKDCIHDVNTTRLFSRLPKETFDKHAEQSQAVLEKLRAARASFIKKTTDDLLEANAELFDANGKVKTLDAHLRNRFRAVIFGMVFEEHVLSAVDGIIPLLEKASSLYKERTKNRIWFPAGIRHTASWIFKRSAKAPVHAETSFEDPDKEIVDQSDLLQEKLRIVRGTRKRQRSKLARIISGFYHFLVSPDSLYALRLVVLSLALAIPAVLPQTAGFYYKQRGLWALIMGQTTMLAYMADFTYSVLGRVIGSVIGGVLGLVAWYIGSGSGEGNSYGLAAIVGVLLIPLLCARLFLPRAFLLPSMMCAATFLLVVGYGFDYGHVASYGLPGYGYQIFWRRLLLVLIGIAASIIVQIVPRPVSATRHLCRALSKGIRTLCDHYALLLSSLGEPNTPGLEAVVGQISIQLSQSLGALDPLIALVRFEFSTSLFDSASLGQIKKLCVQINYSLARLLYITSSLSVEYQELLSRQVGMRNHHSIGDVMAVLGVIEQTLKTGDALPEVLPTPLVTRHFAHWSMPNVDLIMSKEKVQDAEYRRFCAALSAYLLFLGGVDDLVLAMKETLGEAHVVSRELLHQI</sequence>
<proteinExistence type="predicted"/>
<organism evidence="10 11">
    <name type="scientific">Talaromyces atroroseus</name>
    <dbReference type="NCBI Taxonomy" id="1441469"/>
    <lineage>
        <taxon>Eukaryota</taxon>
        <taxon>Fungi</taxon>
        <taxon>Dikarya</taxon>
        <taxon>Ascomycota</taxon>
        <taxon>Pezizomycotina</taxon>
        <taxon>Eurotiomycetes</taxon>
        <taxon>Eurotiomycetidae</taxon>
        <taxon>Eurotiales</taxon>
        <taxon>Trichocomaceae</taxon>
        <taxon>Talaromyces</taxon>
        <taxon>Talaromyces sect. Trachyspermi</taxon>
    </lineage>
</organism>
<feature type="region of interest" description="Disordered" evidence="5">
    <location>
        <begin position="326"/>
        <end position="361"/>
    </location>
</feature>
<evidence type="ECO:0000313" key="11">
    <source>
        <dbReference type="Proteomes" id="UP000214365"/>
    </source>
</evidence>
<dbReference type="PANTHER" id="PTHR37994">
    <property type="entry name" value="ARAE_2_N DOMAIN-CONTAINING PROTEIN-RELATED"/>
    <property type="match status" value="1"/>
</dbReference>
<dbReference type="STRING" id="1441469.A0A225AMS1"/>
<evidence type="ECO:0000259" key="9">
    <source>
        <dbReference type="Pfam" id="PF13515"/>
    </source>
</evidence>
<dbReference type="Pfam" id="PF10334">
    <property type="entry name" value="BRE4"/>
    <property type="match status" value="1"/>
</dbReference>
<dbReference type="Pfam" id="PF13515">
    <property type="entry name" value="FUSC_2"/>
    <property type="match status" value="1"/>
</dbReference>
<dbReference type="PANTHER" id="PTHR37994:SF3">
    <property type="entry name" value="ER TRANSPORTER 6TM N-TERMINAL DOMAIN-CONTAINING PROTEIN"/>
    <property type="match status" value="1"/>
</dbReference>
<dbReference type="AlphaFoldDB" id="A0A225AMS1"/>
<feature type="transmembrane region" description="Helical" evidence="6">
    <location>
        <begin position="160"/>
        <end position="180"/>
    </location>
</feature>
<dbReference type="Proteomes" id="UP000214365">
    <property type="component" value="Unassembled WGS sequence"/>
</dbReference>
<feature type="compositionally biased region" description="Low complexity" evidence="5">
    <location>
        <begin position="329"/>
        <end position="345"/>
    </location>
</feature>
<keyword evidence="2 6" id="KW-0812">Transmembrane</keyword>
<feature type="transmembrane region" description="Helical" evidence="6">
    <location>
        <begin position="135"/>
        <end position="153"/>
    </location>
</feature>
<reference evidence="10 11" key="1">
    <citation type="submission" date="2015-06" db="EMBL/GenBank/DDBJ databases">
        <title>Talaromyces atroroseus IBT 11181 draft genome.</title>
        <authorList>
            <person name="Rasmussen K.B."/>
            <person name="Rasmussen S."/>
            <person name="Petersen B."/>
            <person name="Sicheritz-Ponten T."/>
            <person name="Mortensen U.H."/>
            <person name="Thrane U."/>
        </authorList>
    </citation>
    <scope>NUCLEOTIDE SEQUENCE [LARGE SCALE GENOMIC DNA]</scope>
    <source>
        <strain evidence="10 11">IBT 11181</strain>
    </source>
</reference>
<evidence type="ECO:0000256" key="2">
    <source>
        <dbReference type="ARBA" id="ARBA00022692"/>
    </source>
</evidence>
<name>A0A225AMS1_TALAT</name>
<evidence type="ECO:0000256" key="1">
    <source>
        <dbReference type="ARBA" id="ARBA00004141"/>
    </source>
</evidence>
<evidence type="ECO:0000259" key="8">
    <source>
        <dbReference type="Pfam" id="PF10337"/>
    </source>
</evidence>